<keyword evidence="2" id="KW-1185">Reference proteome</keyword>
<reference evidence="1" key="2">
    <citation type="submission" date="2020-08" db="EMBL/GenBank/DDBJ databases">
        <title>Plant Genome Project.</title>
        <authorList>
            <person name="Zhang R.-G."/>
        </authorList>
    </citation>
    <scope>NUCLEOTIDE SEQUENCE</scope>
    <source>
        <strain evidence="1">Huo1</strain>
        <tissue evidence="1">Leaf</tissue>
    </source>
</reference>
<evidence type="ECO:0000313" key="2">
    <source>
        <dbReference type="Proteomes" id="UP000298416"/>
    </source>
</evidence>
<evidence type="ECO:0000313" key="1">
    <source>
        <dbReference type="EMBL" id="KAG6385722.1"/>
    </source>
</evidence>
<sequence>MNKFTLTYFVNNTVLNYISSFLPFIHRMGYIGFLERLYLWNHIMIHGITCHVRPVSRRLRQRIISFTVQYVRALIPMLIEGADNQVLPMEDIAKEIEKKLVGQSVLFKLQFKNQLDTPSLKLGSQEAKRELKLSDLIFCSDLPEVSQKSFVTPDLSSVTNEINHERNIEGSVKRCLEDDFNSCDDIFGSQKNKNKKVSK</sequence>
<dbReference type="EMBL" id="PNBA02000022">
    <property type="protein sequence ID" value="KAG6385722.1"/>
    <property type="molecule type" value="Genomic_DNA"/>
</dbReference>
<reference evidence="1" key="1">
    <citation type="submission" date="2018-01" db="EMBL/GenBank/DDBJ databases">
        <authorList>
            <person name="Mao J.F."/>
        </authorList>
    </citation>
    <scope>NUCLEOTIDE SEQUENCE</scope>
    <source>
        <strain evidence="1">Huo1</strain>
        <tissue evidence="1">Leaf</tissue>
    </source>
</reference>
<accession>A0A8X8YYL6</accession>
<dbReference type="Proteomes" id="UP000298416">
    <property type="component" value="Unassembled WGS sequence"/>
</dbReference>
<dbReference type="AlphaFoldDB" id="A0A8X8YYL6"/>
<proteinExistence type="predicted"/>
<gene>
    <name evidence="1" type="ORF">SASPL_154600</name>
</gene>
<organism evidence="1">
    <name type="scientific">Salvia splendens</name>
    <name type="common">Scarlet sage</name>
    <dbReference type="NCBI Taxonomy" id="180675"/>
    <lineage>
        <taxon>Eukaryota</taxon>
        <taxon>Viridiplantae</taxon>
        <taxon>Streptophyta</taxon>
        <taxon>Embryophyta</taxon>
        <taxon>Tracheophyta</taxon>
        <taxon>Spermatophyta</taxon>
        <taxon>Magnoliopsida</taxon>
        <taxon>eudicotyledons</taxon>
        <taxon>Gunneridae</taxon>
        <taxon>Pentapetalae</taxon>
        <taxon>asterids</taxon>
        <taxon>lamiids</taxon>
        <taxon>Lamiales</taxon>
        <taxon>Lamiaceae</taxon>
        <taxon>Nepetoideae</taxon>
        <taxon>Mentheae</taxon>
        <taxon>Salviinae</taxon>
        <taxon>Salvia</taxon>
        <taxon>Salvia subgen. Calosphace</taxon>
        <taxon>core Calosphace</taxon>
    </lineage>
</organism>
<name>A0A8X8YYL6_SALSN</name>
<comment type="caution">
    <text evidence="1">The sequence shown here is derived from an EMBL/GenBank/DDBJ whole genome shotgun (WGS) entry which is preliminary data.</text>
</comment>
<protein>
    <submittedName>
        <fullName evidence="1">Uncharacterized protein</fullName>
    </submittedName>
</protein>